<keyword evidence="2" id="KW-1185">Reference proteome</keyword>
<name>A0AAU9SPQ0_THLAR</name>
<dbReference type="AlphaFoldDB" id="A0AAU9SPQ0"/>
<organism evidence="1 2">
    <name type="scientific">Thlaspi arvense</name>
    <name type="common">Field penny-cress</name>
    <dbReference type="NCBI Taxonomy" id="13288"/>
    <lineage>
        <taxon>Eukaryota</taxon>
        <taxon>Viridiplantae</taxon>
        <taxon>Streptophyta</taxon>
        <taxon>Embryophyta</taxon>
        <taxon>Tracheophyta</taxon>
        <taxon>Spermatophyta</taxon>
        <taxon>Magnoliopsida</taxon>
        <taxon>eudicotyledons</taxon>
        <taxon>Gunneridae</taxon>
        <taxon>Pentapetalae</taxon>
        <taxon>rosids</taxon>
        <taxon>malvids</taxon>
        <taxon>Brassicales</taxon>
        <taxon>Brassicaceae</taxon>
        <taxon>Thlaspideae</taxon>
        <taxon>Thlaspi</taxon>
    </lineage>
</organism>
<dbReference type="EMBL" id="OU466862">
    <property type="protein sequence ID" value="CAH2070440.1"/>
    <property type="molecule type" value="Genomic_DNA"/>
</dbReference>
<reference evidence="1 2" key="1">
    <citation type="submission" date="2022-03" db="EMBL/GenBank/DDBJ databases">
        <authorList>
            <person name="Nunn A."/>
            <person name="Chopra R."/>
            <person name="Nunn A."/>
            <person name="Contreras Garrido A."/>
        </authorList>
    </citation>
    <scope>NUCLEOTIDE SEQUENCE [LARGE SCALE GENOMIC DNA]</scope>
</reference>
<evidence type="ECO:0000313" key="1">
    <source>
        <dbReference type="EMBL" id="CAH2070440.1"/>
    </source>
</evidence>
<accession>A0AAU9SPQ0</accession>
<sequence length="96" mass="10893">MNSTLIHASCKKNYASCVERLVPLREWKFIENFSLTSASGHYHVIGQVINVKDIEIVQVNGKERKILNSSYEIANDGLSLTIVEPTNDEEKMVKKK</sequence>
<evidence type="ECO:0000313" key="2">
    <source>
        <dbReference type="Proteomes" id="UP000836841"/>
    </source>
</evidence>
<proteinExistence type="predicted"/>
<dbReference type="Proteomes" id="UP000836841">
    <property type="component" value="Chromosome 6"/>
</dbReference>
<gene>
    <name evidence="1" type="ORF">TAV2_LOCUS22081</name>
</gene>
<protein>
    <submittedName>
        <fullName evidence="1">Uncharacterized protein</fullName>
    </submittedName>
</protein>